<dbReference type="Gene3D" id="2.60.120.650">
    <property type="entry name" value="Cupin"/>
    <property type="match status" value="1"/>
</dbReference>
<evidence type="ECO:0000313" key="5">
    <source>
        <dbReference type="EMBL" id="KDF00028.1"/>
    </source>
</evidence>
<dbReference type="SUPFAM" id="SSF51197">
    <property type="entry name" value="Clavaminate synthase-like"/>
    <property type="match status" value="1"/>
</dbReference>
<dbReference type="InterPro" id="IPR003347">
    <property type="entry name" value="JmjC_dom"/>
</dbReference>
<dbReference type="SMART" id="SM00558">
    <property type="entry name" value="JmjC"/>
    <property type="match status" value="1"/>
</dbReference>
<dbReference type="GO" id="GO:0032453">
    <property type="term" value="F:histone H3K4 demethylase activity"/>
    <property type="evidence" value="ECO:0007669"/>
    <property type="project" value="TreeGrafter"/>
</dbReference>
<dbReference type="OrthoDB" id="9764016at2"/>
<dbReference type="PANTHER" id="PTHR13096:SF9">
    <property type="entry name" value="BIFUNCTIONAL LYSINE-SPECIFIC DEMETHYLASE AND HISTIDYL-HYDROXYLASE"/>
    <property type="match status" value="1"/>
</dbReference>
<proteinExistence type="predicted"/>
<evidence type="ECO:0000256" key="1">
    <source>
        <dbReference type="ARBA" id="ARBA00001954"/>
    </source>
</evidence>
<gene>
    <name evidence="5" type="ORF">Y900_014035</name>
</gene>
<reference evidence="5" key="1">
    <citation type="submission" date="2014-05" db="EMBL/GenBank/DDBJ databases">
        <title>Genome sequence of Mycobacterium aromaticivorans strain JS19b1T (= DSM 45407T).</title>
        <authorList>
            <person name="Kwak Y."/>
            <person name="Park G.-S."/>
            <person name="Li Q.X."/>
            <person name="Lee S.-E."/>
            <person name="Shin J.-H."/>
        </authorList>
    </citation>
    <scope>NUCLEOTIDE SEQUENCE [LARGE SCALE GENOMIC DNA]</scope>
    <source>
        <strain evidence="5">JS19b1</strain>
    </source>
</reference>
<keyword evidence="6" id="KW-1185">Reference proteome</keyword>
<keyword evidence="2" id="KW-0479">Metal-binding</keyword>
<dbReference type="EMBL" id="JALN02000001">
    <property type="protein sequence ID" value="KDF00028.1"/>
    <property type="molecule type" value="Genomic_DNA"/>
</dbReference>
<dbReference type="STRING" id="1440774.Y900_014035"/>
<dbReference type="PANTHER" id="PTHR13096">
    <property type="entry name" value="MINA53 MYC INDUCED NUCLEAR ANTIGEN"/>
    <property type="match status" value="1"/>
</dbReference>
<dbReference type="InterPro" id="IPR039994">
    <property type="entry name" value="NO66-like"/>
</dbReference>
<name>A0A064CMI6_9MYCO</name>
<evidence type="ECO:0000256" key="2">
    <source>
        <dbReference type="ARBA" id="ARBA00022723"/>
    </source>
</evidence>
<feature type="domain" description="JmjC" evidence="4">
    <location>
        <begin position="98"/>
        <end position="245"/>
    </location>
</feature>
<dbReference type="AlphaFoldDB" id="A0A064CMI6"/>
<accession>A0A064CMI6</accession>
<dbReference type="GO" id="GO:0051864">
    <property type="term" value="F:histone H3K36 demethylase activity"/>
    <property type="evidence" value="ECO:0007669"/>
    <property type="project" value="TreeGrafter"/>
</dbReference>
<sequence>MLSRCSAVDARTFAEQYWGRRPLLSTAVDLPRDFSDLLSPGAVDELIAERGIRAPFIRLARDGEILAKDCYLGSAGFGAEIADQVDSAKVLAEIASGATIVLQGLHRLWPPLIDFVRDAVDDLGHPAQANAYITPPGNRGFDPHYDVHDVFVLQVSGQKRWVVHEPVHAHPLPSQPWTQHRAAIGERVRGEPVIDTVLNAGDALYLPRGWLHAAQALDTTSIHLTIGVSATTCLDVARAVLDELSTVEAFRRSLPMGIAAADHDETVATVTKVMAEVVAALRDNAAALSTGAAARLSDRHAGLTRPVAVRPLATLSAAADAEVDVCWRRGLTARLNSSEGGRVALQLPDRTITFPISCAEALRALHRGGVVRAAALPGLDPADGAVLIRRLLREAVVVPSPSR</sequence>
<dbReference type="RefSeq" id="WP_036342504.1">
    <property type="nucleotide sequence ID" value="NZ_JALN02000001.1"/>
</dbReference>
<dbReference type="PROSITE" id="PS51184">
    <property type="entry name" value="JMJC"/>
    <property type="match status" value="1"/>
</dbReference>
<protein>
    <submittedName>
        <fullName evidence="5">Cupin</fullName>
    </submittedName>
</protein>
<evidence type="ECO:0000259" key="4">
    <source>
        <dbReference type="PROSITE" id="PS51184"/>
    </source>
</evidence>
<dbReference type="eggNOG" id="COG2850">
    <property type="taxonomic scope" value="Bacteria"/>
</dbReference>
<dbReference type="GO" id="GO:0046872">
    <property type="term" value="F:metal ion binding"/>
    <property type="evidence" value="ECO:0007669"/>
    <property type="project" value="UniProtKB-KW"/>
</dbReference>
<dbReference type="Pfam" id="PF08007">
    <property type="entry name" value="JmjC_2"/>
    <property type="match status" value="1"/>
</dbReference>
<organism evidence="5 6">
    <name type="scientific">Mycolicibacterium aromaticivorans JS19b1 = JCM 16368</name>
    <dbReference type="NCBI Taxonomy" id="1440774"/>
    <lineage>
        <taxon>Bacteria</taxon>
        <taxon>Bacillati</taxon>
        <taxon>Actinomycetota</taxon>
        <taxon>Actinomycetes</taxon>
        <taxon>Mycobacteriales</taxon>
        <taxon>Mycobacteriaceae</taxon>
        <taxon>Mycolicibacterium</taxon>
    </lineage>
</organism>
<keyword evidence="3" id="KW-0408">Iron</keyword>
<comment type="cofactor">
    <cofactor evidence="1">
        <name>Fe(2+)</name>
        <dbReference type="ChEBI" id="CHEBI:29033"/>
    </cofactor>
</comment>
<comment type="caution">
    <text evidence="5">The sequence shown here is derived from an EMBL/GenBank/DDBJ whole genome shotgun (WGS) entry which is preliminary data.</text>
</comment>
<dbReference type="Proteomes" id="UP000022835">
    <property type="component" value="Unassembled WGS sequence"/>
</dbReference>
<evidence type="ECO:0000313" key="6">
    <source>
        <dbReference type="Proteomes" id="UP000022835"/>
    </source>
</evidence>
<evidence type="ECO:0000256" key="3">
    <source>
        <dbReference type="ARBA" id="ARBA00023004"/>
    </source>
</evidence>